<evidence type="ECO:0000256" key="2">
    <source>
        <dbReference type="ARBA" id="ARBA00022512"/>
    </source>
</evidence>
<name>E8U4F5_DEIML</name>
<evidence type="ECO:0000313" key="17">
    <source>
        <dbReference type="Proteomes" id="UP000008635"/>
    </source>
</evidence>
<dbReference type="EC" id="3.4.21.96" evidence="16"/>
<feature type="domain" description="Inhibitor I9" evidence="14">
    <location>
        <begin position="50"/>
        <end position="125"/>
    </location>
</feature>
<dbReference type="eggNOG" id="COG1404">
    <property type="taxonomic scope" value="Bacteria"/>
</dbReference>
<protein>
    <submittedName>
        <fullName evidence="16">Lactocepin</fullName>
        <ecNumber evidence="16">3.4.21.96</ecNumber>
    </submittedName>
</protein>
<dbReference type="Proteomes" id="UP000008635">
    <property type="component" value="Chromosome"/>
</dbReference>
<feature type="active site" description="Charge relay system" evidence="8 9">
    <location>
        <position position="527"/>
    </location>
</feature>
<dbReference type="PROSITE" id="PS00138">
    <property type="entry name" value="SUBTILASE_SER"/>
    <property type="match status" value="1"/>
</dbReference>
<dbReference type="RefSeq" id="WP_013558323.1">
    <property type="nucleotide sequence ID" value="NC_014958.1"/>
</dbReference>
<keyword evidence="5 11" id="KW-0732">Signal</keyword>
<dbReference type="PROSITE" id="PS00137">
    <property type="entry name" value="SUBTILASE_HIS"/>
    <property type="match status" value="1"/>
</dbReference>
<evidence type="ECO:0000256" key="10">
    <source>
        <dbReference type="RuleBase" id="RU003355"/>
    </source>
</evidence>
<organism evidence="16 17">
    <name type="scientific">Deinococcus maricopensis (strain DSM 21211 / LMG 22137 / NRRL B-23946 / LB-34)</name>
    <dbReference type="NCBI Taxonomy" id="709986"/>
    <lineage>
        <taxon>Bacteria</taxon>
        <taxon>Thermotogati</taxon>
        <taxon>Deinococcota</taxon>
        <taxon>Deinococci</taxon>
        <taxon>Deinococcales</taxon>
        <taxon>Deinococcaceae</taxon>
        <taxon>Deinococcus</taxon>
    </lineage>
</organism>
<dbReference type="PROSITE" id="PS51892">
    <property type="entry name" value="SUBTILASE"/>
    <property type="match status" value="1"/>
</dbReference>
<feature type="domain" description="PA" evidence="13">
    <location>
        <begin position="365"/>
        <end position="456"/>
    </location>
</feature>
<dbReference type="InterPro" id="IPR022398">
    <property type="entry name" value="Peptidase_S8_His-AS"/>
</dbReference>
<evidence type="ECO:0000256" key="6">
    <source>
        <dbReference type="ARBA" id="ARBA00022801"/>
    </source>
</evidence>
<dbReference type="PROSITE" id="PS51257">
    <property type="entry name" value="PROKAR_LIPOPROTEIN"/>
    <property type="match status" value="1"/>
</dbReference>
<evidence type="ECO:0000256" key="11">
    <source>
        <dbReference type="SAM" id="SignalP"/>
    </source>
</evidence>
<dbReference type="Gene3D" id="3.30.70.80">
    <property type="entry name" value="Peptidase S8 propeptide/proteinase inhibitor I9"/>
    <property type="match status" value="1"/>
</dbReference>
<evidence type="ECO:0000259" key="12">
    <source>
        <dbReference type="Pfam" id="PF00082"/>
    </source>
</evidence>
<accession>E8U4F5</accession>
<dbReference type="Gene3D" id="3.50.30.30">
    <property type="match status" value="1"/>
</dbReference>
<dbReference type="InterPro" id="IPR037045">
    <property type="entry name" value="S8pro/Inhibitor_I9_sf"/>
</dbReference>
<evidence type="ECO:0000256" key="3">
    <source>
        <dbReference type="ARBA" id="ARBA00022525"/>
    </source>
</evidence>
<keyword evidence="17" id="KW-1185">Reference proteome</keyword>
<evidence type="ECO:0000259" key="13">
    <source>
        <dbReference type="Pfam" id="PF02225"/>
    </source>
</evidence>
<dbReference type="Pfam" id="PF06280">
    <property type="entry name" value="fn3_5"/>
    <property type="match status" value="1"/>
</dbReference>
<evidence type="ECO:0000313" key="16">
    <source>
        <dbReference type="EMBL" id="ADV68820.1"/>
    </source>
</evidence>
<keyword evidence="6 9" id="KW-0378">Hydrolase</keyword>
<evidence type="ECO:0000256" key="1">
    <source>
        <dbReference type="ARBA" id="ARBA00011073"/>
    </source>
</evidence>
<dbReference type="Pfam" id="PF02225">
    <property type="entry name" value="PA"/>
    <property type="match status" value="1"/>
</dbReference>
<dbReference type="InterPro" id="IPR023827">
    <property type="entry name" value="Peptidase_S8_Asp-AS"/>
</dbReference>
<reference evidence="17" key="2">
    <citation type="submission" date="2011-01" db="EMBL/GenBank/DDBJ databases">
        <title>The complete genome of Deinococcus maricopensis DSM 21211.</title>
        <authorList>
            <consortium name="US DOE Joint Genome Institute (JGI-PGF)"/>
            <person name="Lucas S."/>
            <person name="Copeland A."/>
            <person name="Lapidus A."/>
            <person name="Goodwin L."/>
            <person name="Pitluck S."/>
            <person name="Kyrpides N."/>
            <person name="Mavromatis K."/>
            <person name="Pagani I."/>
            <person name="Ivanova N."/>
            <person name="Ovchinnikova G."/>
            <person name="Zeytun A."/>
            <person name="Detter J.C."/>
            <person name="Han C."/>
            <person name="Land M."/>
            <person name="Hauser L."/>
            <person name="Markowitz V."/>
            <person name="Cheng J.-F."/>
            <person name="Hugenholtz P."/>
            <person name="Woyke T."/>
            <person name="Wu D."/>
            <person name="Pukall R."/>
            <person name="Gehrich-Schroeter G."/>
            <person name="Brambilla E."/>
            <person name="Klenk H.-P."/>
            <person name="Eisen J.A."/>
        </authorList>
    </citation>
    <scope>NUCLEOTIDE SEQUENCE [LARGE SCALE GENOMIC DNA]</scope>
    <source>
        <strain evidence="17">DSM 21211 / LMG 22137 / NRRL B-23946 / LB-34</strain>
    </source>
</reference>
<keyword evidence="2" id="KW-0134">Cell wall</keyword>
<evidence type="ECO:0000256" key="9">
    <source>
        <dbReference type="PROSITE-ProRule" id="PRU01240"/>
    </source>
</evidence>
<dbReference type="InterPro" id="IPR050131">
    <property type="entry name" value="Peptidase_S8_subtilisin-like"/>
</dbReference>
<dbReference type="InterPro" id="IPR003137">
    <property type="entry name" value="PA_domain"/>
</dbReference>
<dbReference type="Gene3D" id="2.60.40.1710">
    <property type="entry name" value="Subtilisin-like superfamily"/>
    <property type="match status" value="1"/>
</dbReference>
<dbReference type="SUPFAM" id="SSF52025">
    <property type="entry name" value="PA domain"/>
    <property type="match status" value="1"/>
</dbReference>
<evidence type="ECO:0000259" key="14">
    <source>
        <dbReference type="Pfam" id="PF05922"/>
    </source>
</evidence>
<dbReference type="InterPro" id="IPR015500">
    <property type="entry name" value="Peptidase_S8_subtilisin-rel"/>
</dbReference>
<dbReference type="KEGG" id="dmr:Deima_3192"/>
<evidence type="ECO:0000256" key="8">
    <source>
        <dbReference type="PIRSR" id="PIRSR615500-1"/>
    </source>
</evidence>
<dbReference type="GO" id="GO:0006508">
    <property type="term" value="P:proteolysis"/>
    <property type="evidence" value="ECO:0007669"/>
    <property type="project" value="UniProtKB-KW"/>
</dbReference>
<dbReference type="InterPro" id="IPR000209">
    <property type="entry name" value="Peptidase_S8/S53_dom"/>
</dbReference>
<dbReference type="PRINTS" id="PR00723">
    <property type="entry name" value="SUBTILISIN"/>
</dbReference>
<feature type="active site" description="Charge relay system" evidence="8 9">
    <location>
        <position position="168"/>
    </location>
</feature>
<dbReference type="InterPro" id="IPR023828">
    <property type="entry name" value="Peptidase_S8_Ser-AS"/>
</dbReference>
<dbReference type="Gene3D" id="2.60.40.4070">
    <property type="match status" value="1"/>
</dbReference>
<dbReference type="Pfam" id="PF00082">
    <property type="entry name" value="Peptidase_S8"/>
    <property type="match status" value="1"/>
</dbReference>
<proteinExistence type="inferred from homology"/>
<dbReference type="Pfam" id="PF05922">
    <property type="entry name" value="Inhibitor_I9"/>
    <property type="match status" value="1"/>
</dbReference>
<dbReference type="InterPro" id="IPR036852">
    <property type="entry name" value="Peptidase_S8/S53_dom_sf"/>
</dbReference>
<evidence type="ECO:0000259" key="15">
    <source>
        <dbReference type="Pfam" id="PF06280"/>
    </source>
</evidence>
<evidence type="ECO:0000256" key="4">
    <source>
        <dbReference type="ARBA" id="ARBA00022670"/>
    </source>
</evidence>
<evidence type="ECO:0000256" key="7">
    <source>
        <dbReference type="ARBA" id="ARBA00022825"/>
    </source>
</evidence>
<dbReference type="PANTHER" id="PTHR43806">
    <property type="entry name" value="PEPTIDASE S8"/>
    <property type="match status" value="1"/>
</dbReference>
<feature type="active site" description="Charge relay system" evidence="8 9">
    <location>
        <position position="213"/>
    </location>
</feature>
<keyword evidence="3" id="KW-0964">Secreted</keyword>
<dbReference type="Gene3D" id="3.40.50.200">
    <property type="entry name" value="Peptidase S8/S53 domain"/>
    <property type="match status" value="1"/>
</dbReference>
<dbReference type="InterPro" id="IPR010259">
    <property type="entry name" value="S8pro/Inhibitor_I9"/>
</dbReference>
<dbReference type="PANTHER" id="PTHR43806:SF11">
    <property type="entry name" value="CEREVISIN-RELATED"/>
    <property type="match status" value="1"/>
</dbReference>
<keyword evidence="4 9" id="KW-0645">Protease</keyword>
<gene>
    <name evidence="16" type="ordered locus">Deima_3192</name>
</gene>
<evidence type="ECO:0000256" key="5">
    <source>
        <dbReference type="ARBA" id="ARBA00022729"/>
    </source>
</evidence>
<dbReference type="PROSITE" id="PS00136">
    <property type="entry name" value="SUBTILASE_ASP"/>
    <property type="match status" value="1"/>
</dbReference>
<dbReference type="AlphaFoldDB" id="E8U4F5"/>
<dbReference type="STRING" id="709986.Deima_3192"/>
<dbReference type="InterPro" id="IPR046450">
    <property type="entry name" value="PA_dom_sf"/>
</dbReference>
<feature type="domain" description="Peptidase S8/S53" evidence="12">
    <location>
        <begin position="159"/>
        <end position="567"/>
    </location>
</feature>
<dbReference type="GO" id="GO:0004252">
    <property type="term" value="F:serine-type endopeptidase activity"/>
    <property type="evidence" value="ECO:0007669"/>
    <property type="project" value="UniProtKB-UniRule"/>
</dbReference>
<comment type="similarity">
    <text evidence="1 9 10">Belongs to the peptidase S8 family.</text>
</comment>
<feature type="signal peptide" evidence="11">
    <location>
        <begin position="1"/>
        <end position="22"/>
    </location>
</feature>
<feature type="domain" description="C5a peptidase/Subtilisin-like protease SBT2-like Fn3-like" evidence="15">
    <location>
        <begin position="613"/>
        <end position="716"/>
    </location>
</feature>
<dbReference type="GO" id="GO:0016020">
    <property type="term" value="C:membrane"/>
    <property type="evidence" value="ECO:0007669"/>
    <property type="project" value="InterPro"/>
</dbReference>
<keyword evidence="7 9" id="KW-0720">Serine protease</keyword>
<dbReference type="SUPFAM" id="SSF52743">
    <property type="entry name" value="Subtilisin-like"/>
    <property type="match status" value="1"/>
</dbReference>
<dbReference type="EMBL" id="CP002454">
    <property type="protein sequence ID" value="ADV68820.1"/>
    <property type="molecule type" value="Genomic_DNA"/>
</dbReference>
<sequence length="867" mass="90847" precursor="true">MKNLKIKATGLLTLAIALTACSQNTTPAPNASAPIGGIDVGTAGIHNAWIVELEGDPTALNAQSVRTQHAQFKQQLAQSGLRVQTTHEYNTLFNGFAIKASDTEVRRLSRLPGVLNVYPDVRVDLPKDTVGEVPSEPEMFSAVTMTGADIAQNEYGLTGKGVKVAIMDTGIDIDHPAFAGRIIKQHDFVGDDFNGTTKTQRVEDEIADDCAGHGTHVAGIVGGNDPATGFKGVAPGVFFGSYRVFGCAGSTSSSIMIEAMERAYKDGMQVLNMSIGASFQWPDYPTGKVASRLVKQGMVVTVSAGNSGDKGQFASGAPSLGENVIAVANVANLKATVNAFKLQDGSSVYYDGKTGSPADVPVAGTVEVVAVTPTQGCKTANGTNPFAAGSLTGKVALISRGTCTFYEKALNAQQAGASAVIIYNNRAGYIGGMALTGTTPIDIPVIGIQQADGQKIAAMPQPVMMTWTNETSLVPNVGGGGTAASSSLGSSPDLELKPDVAAPGNNIYSTYPLSKTAGGYAVLSGTSMAAPHVAGAAALLLEANPKIASKDMRALFQNTANLRYFYTAAGQPTTALDYVQKQGAGMIDIVSAYNATVSATPSKLSLGESEGMTTKSKVVVLRNNGLRDATYSVTHNAALTLAGTTLAPTPNMGAATVNVNGHPLTSTQGIDITVPAGGQLDLNIEITADASIPDLAQYGGYIVLKSQRVNSIVIPYSGFQGDYQKLVVLKDAMINGQTLPFPLLFKDGDVADENTTYTLQNGDEPSVGVHFAHQSRRLMVTVVNASGQQVANLQTSEYWGRNADDNWTSNDSDVWDTFTWDGTLDDGQKAPDGTYRVKVRVLKALGDAENPAHYEEDFSPAFNIKRN</sequence>
<dbReference type="InterPro" id="IPR010435">
    <property type="entry name" value="C5a/SBT2-like_Fn3"/>
</dbReference>
<dbReference type="HOGENOM" id="CLU_003559_0_0_0"/>
<feature type="chain" id="PRO_5003228355" evidence="11">
    <location>
        <begin position="23"/>
        <end position="867"/>
    </location>
</feature>
<reference evidence="16 17" key="1">
    <citation type="journal article" date="2011" name="Stand. Genomic Sci.">
        <title>Complete genome sequence of Deinococcus maricopensis type strain (LB-34).</title>
        <authorList>
            <person name="Pukall R."/>
            <person name="Zeytun A."/>
            <person name="Lucas S."/>
            <person name="Lapidus A."/>
            <person name="Hammon N."/>
            <person name="Deshpande S."/>
            <person name="Nolan M."/>
            <person name="Cheng J.F."/>
            <person name="Pitluck S."/>
            <person name="Liolios K."/>
            <person name="Pagani I."/>
            <person name="Mikhailova N."/>
            <person name="Ivanova N."/>
            <person name="Mavromatis K."/>
            <person name="Pati A."/>
            <person name="Tapia R."/>
            <person name="Han C."/>
            <person name="Goodwin L."/>
            <person name="Chen A."/>
            <person name="Palaniappan K."/>
            <person name="Land M."/>
            <person name="Hauser L."/>
            <person name="Chang Y.J."/>
            <person name="Jeffries C.D."/>
            <person name="Brambilla E.M."/>
            <person name="Rohde M."/>
            <person name="Goker M."/>
            <person name="Detter J.C."/>
            <person name="Woyke T."/>
            <person name="Bristow J."/>
            <person name="Eisen J.A."/>
            <person name="Markowitz V."/>
            <person name="Hugenholtz P."/>
            <person name="Kyrpides N.C."/>
            <person name="Klenk H.P."/>
        </authorList>
    </citation>
    <scope>NUCLEOTIDE SEQUENCE [LARGE SCALE GENOMIC DNA]</scope>
    <source>
        <strain evidence="17">DSM 21211 / LMG 22137 / NRRL B-23946 / LB-34</strain>
    </source>
</reference>